<gene>
    <name evidence="2" type="ORF">GCM10010842_02320</name>
</gene>
<feature type="domain" description="HNH nuclease" evidence="1">
    <location>
        <begin position="69"/>
        <end position="123"/>
    </location>
</feature>
<dbReference type="CDD" id="cd00085">
    <property type="entry name" value="HNHc"/>
    <property type="match status" value="1"/>
</dbReference>
<accession>A0ABQ2IRT0</accession>
<protein>
    <recommendedName>
        <fullName evidence="1">HNH nuclease domain-containing protein</fullName>
    </recommendedName>
</protein>
<dbReference type="InterPro" id="IPR003615">
    <property type="entry name" value="HNH_nuc"/>
</dbReference>
<dbReference type="Proteomes" id="UP000645517">
    <property type="component" value="Unassembled WGS sequence"/>
</dbReference>
<organism evidence="2 3">
    <name type="scientific">Deinococcus daejeonensis</name>
    <dbReference type="NCBI Taxonomy" id="1007098"/>
    <lineage>
        <taxon>Bacteria</taxon>
        <taxon>Thermotogati</taxon>
        <taxon>Deinococcota</taxon>
        <taxon>Deinococci</taxon>
        <taxon>Deinococcales</taxon>
        <taxon>Deinococcaceae</taxon>
        <taxon>Deinococcus</taxon>
    </lineage>
</organism>
<keyword evidence="3" id="KW-1185">Reference proteome</keyword>
<evidence type="ECO:0000313" key="2">
    <source>
        <dbReference type="EMBL" id="GGN28519.1"/>
    </source>
</evidence>
<dbReference type="InterPro" id="IPR002711">
    <property type="entry name" value="HNH"/>
</dbReference>
<dbReference type="RefSeq" id="WP_189053283.1">
    <property type="nucleotide sequence ID" value="NZ_BMOR01000001.1"/>
</dbReference>
<evidence type="ECO:0000259" key="1">
    <source>
        <dbReference type="SMART" id="SM00507"/>
    </source>
</evidence>
<dbReference type="EMBL" id="BMOR01000001">
    <property type="protein sequence ID" value="GGN28519.1"/>
    <property type="molecule type" value="Genomic_DNA"/>
</dbReference>
<comment type="caution">
    <text evidence="2">The sequence shown here is derived from an EMBL/GenBank/DDBJ whole genome shotgun (WGS) entry which is preliminary data.</text>
</comment>
<proteinExistence type="predicted"/>
<reference evidence="3" key="1">
    <citation type="journal article" date="2019" name="Int. J. Syst. Evol. Microbiol.">
        <title>The Global Catalogue of Microorganisms (GCM) 10K type strain sequencing project: providing services to taxonomists for standard genome sequencing and annotation.</title>
        <authorList>
            <consortium name="The Broad Institute Genomics Platform"/>
            <consortium name="The Broad Institute Genome Sequencing Center for Infectious Disease"/>
            <person name="Wu L."/>
            <person name="Ma J."/>
        </authorList>
    </citation>
    <scope>NUCLEOTIDE SEQUENCE [LARGE SCALE GENOMIC DNA]</scope>
    <source>
        <strain evidence="3">JCM 16918</strain>
    </source>
</reference>
<dbReference type="SMART" id="SM00507">
    <property type="entry name" value="HNHc"/>
    <property type="match status" value="1"/>
</dbReference>
<sequence length="148" mass="16122">MTERTCTTCGTPFTPTGISNRHAVCRSCRSAAAHAKYHADPQARALQIARSMNASLRHRGPGQTPVPATLMADLILSGTHCTYCRQPNARGGAGFHLDHRVPLASGGTHSLENLALCCEMCNRAKWHHSEEVFMAWLRGAAERLRSDS</sequence>
<name>A0ABQ2IRT0_9DEIO</name>
<dbReference type="Pfam" id="PF01844">
    <property type="entry name" value="HNH"/>
    <property type="match status" value="1"/>
</dbReference>
<dbReference type="Gene3D" id="1.10.30.50">
    <property type="match status" value="1"/>
</dbReference>
<evidence type="ECO:0000313" key="3">
    <source>
        <dbReference type="Proteomes" id="UP000645517"/>
    </source>
</evidence>